<sequence length="861" mass="101956">MDIERGNLEILFHWIPYNNITTNELNVGEQHDSFHVNQRLYLDQCHHVFAGRSEDEHRNCYAYLQVMMAKKKCYKPSVFQLVLNVAECFLIYQSGDVLCKFEQLLRWREISLNLGQDLFVCAYLADHDLQWREERRNFSWLPIIMSDNRRIQAVLRKGIAENHFHLKGSSRIFELNWICLMNHISGREKEFRMIEKEMQHTGICRKDFGNTLYEKCQKAALYRLYLFHILRETNLSLDALDSLLLDKQRIDIYISELQDAIERARLVYGADVSSTMGHNTDGRYILDYAFRKDLHDFNQNSYRILSGERSFLYACFQACLTQRFSEFQQNIFYRYLKLRIEFRQELIQVNQEVGFKNFSDYEGRKEYFVENYPAYMNEFLTMAIKGQLEREHLKYLEMRVTPKPASVDLYKMLKRYHSVDILQNEDTAEKIRYVMHFPKGDDKQSEIFPEERNRKIRQVNKFRARALVKLMQSHSHWRLDVVGIDACANEIGCRPETFGQIFRYLSHANFSTENTSSLCNVGNTSKSKQLSMTYHVGEDFLDIVDGLRAIDEAILFCGLKRGSRIGHALALGIEPTDYYSGKVYQLLLPKQDLMDDIAWMIYMANAHDCTIDACLHTKLLQKFQELFQDVYQNYYKDYMSKNMQQQSGMSILDYYQSWKLRGDAPVLYRLAWDEFQRRDNNQGNELEIWERFAFNSSSDIPEELRKVHMYYQLNKYYAFDYVVRKHGKEVTAFKVDSAYIDLVRQLQDCMIHKLVKKGIAIETNPSSNYLIGTIKRYDQHPILRFNSRKLEETAPNMSLSVSLNTDDQGVFDTLLENEYALMVLALKKAKDENGKEKYDIENIYEWLDYVREMGLEQVFEK</sequence>
<dbReference type="GO" id="GO:0006154">
    <property type="term" value="P:adenosine catabolic process"/>
    <property type="evidence" value="ECO:0007669"/>
    <property type="project" value="TreeGrafter"/>
</dbReference>
<comment type="cofactor">
    <cofactor evidence="1">
        <name>Zn(2+)</name>
        <dbReference type="ChEBI" id="CHEBI:29105"/>
    </cofactor>
</comment>
<protein>
    <recommendedName>
        <fullName evidence="3">adenosine deaminase</fullName>
        <ecNumber evidence="3">3.5.4.4</ecNumber>
    </recommendedName>
</protein>
<evidence type="ECO:0000259" key="7">
    <source>
        <dbReference type="Pfam" id="PF00962"/>
    </source>
</evidence>
<gene>
    <name evidence="8" type="ORF">SAMN05216587_105108</name>
</gene>
<evidence type="ECO:0000256" key="6">
    <source>
        <dbReference type="ARBA" id="ARBA00022833"/>
    </source>
</evidence>
<dbReference type="AlphaFoldDB" id="A0A1I0XEU6"/>
<evidence type="ECO:0000256" key="5">
    <source>
        <dbReference type="ARBA" id="ARBA00022801"/>
    </source>
</evidence>
<dbReference type="RefSeq" id="WP_074815163.1">
    <property type="nucleotide sequence ID" value="NZ_FOJX01000005.1"/>
</dbReference>
<name>A0A1I0XEU6_SELRU</name>
<feature type="domain" description="Adenosine deaminase" evidence="7">
    <location>
        <begin position="750"/>
        <end position="823"/>
    </location>
</feature>
<dbReference type="GO" id="GO:0005829">
    <property type="term" value="C:cytosol"/>
    <property type="evidence" value="ECO:0007669"/>
    <property type="project" value="TreeGrafter"/>
</dbReference>
<dbReference type="InterPro" id="IPR001365">
    <property type="entry name" value="A_deaminase_dom"/>
</dbReference>
<dbReference type="Pfam" id="PF00962">
    <property type="entry name" value="A_deaminase"/>
    <property type="match status" value="1"/>
</dbReference>
<keyword evidence="4" id="KW-0479">Metal-binding</keyword>
<dbReference type="Proteomes" id="UP000183843">
    <property type="component" value="Unassembled WGS sequence"/>
</dbReference>
<evidence type="ECO:0000256" key="4">
    <source>
        <dbReference type="ARBA" id="ARBA00022723"/>
    </source>
</evidence>
<comment type="similarity">
    <text evidence="2">Belongs to the metallo-dependent hydrolases superfamily. Adenosine and AMP deaminases family.</text>
</comment>
<dbReference type="GO" id="GO:0004000">
    <property type="term" value="F:adenosine deaminase activity"/>
    <property type="evidence" value="ECO:0007669"/>
    <property type="project" value="UniProtKB-ARBA"/>
</dbReference>
<evidence type="ECO:0000313" key="8">
    <source>
        <dbReference type="EMBL" id="SFA98788.1"/>
    </source>
</evidence>
<dbReference type="PANTHER" id="PTHR11409:SF43">
    <property type="entry name" value="ADENOSINE DEAMINASE"/>
    <property type="match status" value="1"/>
</dbReference>
<dbReference type="GO" id="GO:0043103">
    <property type="term" value="P:hypoxanthine salvage"/>
    <property type="evidence" value="ECO:0007669"/>
    <property type="project" value="TreeGrafter"/>
</dbReference>
<dbReference type="EMBL" id="FOJX01000005">
    <property type="protein sequence ID" value="SFA98788.1"/>
    <property type="molecule type" value="Genomic_DNA"/>
</dbReference>
<dbReference type="EC" id="3.5.4.4" evidence="3"/>
<evidence type="ECO:0000256" key="2">
    <source>
        <dbReference type="ARBA" id="ARBA00006676"/>
    </source>
</evidence>
<evidence type="ECO:0000313" key="9">
    <source>
        <dbReference type="Proteomes" id="UP000183843"/>
    </source>
</evidence>
<evidence type="ECO:0000256" key="3">
    <source>
        <dbReference type="ARBA" id="ARBA00012784"/>
    </source>
</evidence>
<evidence type="ECO:0000256" key="1">
    <source>
        <dbReference type="ARBA" id="ARBA00001947"/>
    </source>
</evidence>
<accession>A0A1I0XEU6</accession>
<dbReference type="GO" id="GO:0046872">
    <property type="term" value="F:metal ion binding"/>
    <property type="evidence" value="ECO:0007669"/>
    <property type="project" value="UniProtKB-KW"/>
</dbReference>
<dbReference type="InterPro" id="IPR032466">
    <property type="entry name" value="Metal_Hydrolase"/>
</dbReference>
<dbReference type="InterPro" id="IPR006330">
    <property type="entry name" value="Ado/ade_deaminase"/>
</dbReference>
<keyword evidence="6" id="KW-0862">Zinc</keyword>
<dbReference type="GO" id="GO:0046103">
    <property type="term" value="P:inosine biosynthetic process"/>
    <property type="evidence" value="ECO:0007669"/>
    <property type="project" value="TreeGrafter"/>
</dbReference>
<proteinExistence type="inferred from homology"/>
<reference evidence="8 9" key="1">
    <citation type="submission" date="2016-10" db="EMBL/GenBank/DDBJ databases">
        <authorList>
            <person name="de Groot N.N."/>
        </authorList>
    </citation>
    <scope>NUCLEOTIDE SEQUENCE [LARGE SCALE GENOMIC DNA]</scope>
    <source>
        <strain evidence="8 9">L14</strain>
    </source>
</reference>
<dbReference type="Gene3D" id="3.20.20.140">
    <property type="entry name" value="Metal-dependent hydrolases"/>
    <property type="match status" value="2"/>
</dbReference>
<organism evidence="8 9">
    <name type="scientific">Selenomonas ruminantium</name>
    <dbReference type="NCBI Taxonomy" id="971"/>
    <lineage>
        <taxon>Bacteria</taxon>
        <taxon>Bacillati</taxon>
        <taxon>Bacillota</taxon>
        <taxon>Negativicutes</taxon>
        <taxon>Selenomonadales</taxon>
        <taxon>Selenomonadaceae</taxon>
        <taxon>Selenomonas</taxon>
    </lineage>
</organism>
<keyword evidence="5" id="KW-0378">Hydrolase</keyword>
<dbReference type="SUPFAM" id="SSF51556">
    <property type="entry name" value="Metallo-dependent hydrolases"/>
    <property type="match status" value="1"/>
</dbReference>
<dbReference type="PANTHER" id="PTHR11409">
    <property type="entry name" value="ADENOSINE DEAMINASE"/>
    <property type="match status" value="1"/>
</dbReference>